<protein>
    <submittedName>
        <fullName evidence="1">Uncharacterized protein</fullName>
    </submittedName>
</protein>
<sequence>MGFPQGGGSDTGTLWAPADYSEIVGKLLWRGFVLPQGMRCMRAAKRLPENPLGLFSGSLL</sequence>
<evidence type="ECO:0000313" key="1">
    <source>
        <dbReference type="EMBL" id="AZR60353.1"/>
    </source>
</evidence>
<evidence type="ECO:0000313" key="2">
    <source>
        <dbReference type="Proteomes" id="UP000282435"/>
    </source>
</evidence>
<dbReference type="AlphaFoldDB" id="A0A3S9SLL7"/>
<accession>A0A3S9SLL7</accession>
<dbReference type="Proteomes" id="UP000282435">
    <property type="component" value="Chromosome"/>
</dbReference>
<proteinExistence type="predicted"/>
<reference evidence="1 2" key="1">
    <citation type="submission" date="2018-12" db="EMBL/GenBank/DDBJ databases">
        <title>Genome sequencing of Eikenella corrodens KCOM 3110 (= JS217).</title>
        <authorList>
            <person name="Koo J.-K."/>
            <person name="Park S.-N."/>
            <person name="Lim Y.K."/>
        </authorList>
    </citation>
    <scope>NUCLEOTIDE SEQUENCE [LARGE SCALE GENOMIC DNA]</scope>
    <source>
        <strain evidence="1 2">KCOM 3110</strain>
    </source>
</reference>
<dbReference type="EMBL" id="CP034670">
    <property type="protein sequence ID" value="AZR60353.1"/>
    <property type="molecule type" value="Genomic_DNA"/>
</dbReference>
<organism evidence="1 2">
    <name type="scientific">Eikenella corrodens</name>
    <dbReference type="NCBI Taxonomy" id="539"/>
    <lineage>
        <taxon>Bacteria</taxon>
        <taxon>Pseudomonadati</taxon>
        <taxon>Pseudomonadota</taxon>
        <taxon>Betaproteobacteria</taxon>
        <taxon>Neisseriales</taxon>
        <taxon>Neisseriaceae</taxon>
        <taxon>Eikenella</taxon>
    </lineage>
</organism>
<name>A0A3S9SLL7_EIKCO</name>
<gene>
    <name evidence="1" type="ORF">ELB75_10240</name>
</gene>
<dbReference type="RefSeq" id="WP_126983817.1">
    <property type="nucleotide sequence ID" value="NZ_CP034670.1"/>
</dbReference>